<dbReference type="RefSeq" id="WP_202722072.1">
    <property type="nucleotide sequence ID" value="NZ_BPEX01000005.1"/>
</dbReference>
<feature type="domain" description="JmjC" evidence="6">
    <location>
        <begin position="93"/>
        <end position="220"/>
    </location>
</feature>
<evidence type="ECO:0000256" key="5">
    <source>
        <dbReference type="ARBA" id="ARBA00023004"/>
    </source>
</evidence>
<evidence type="ECO:0000256" key="1">
    <source>
        <dbReference type="ARBA" id="ARBA00001954"/>
    </source>
</evidence>
<protein>
    <submittedName>
        <fullName evidence="7">Cupin domain-containing protein</fullName>
    </submittedName>
</protein>
<name>A0ABS1SZ62_9GAMM</name>
<keyword evidence="2" id="KW-0479">Metal-binding</keyword>
<keyword evidence="4" id="KW-0560">Oxidoreductase</keyword>
<dbReference type="Proteomes" id="UP000604898">
    <property type="component" value="Unassembled WGS sequence"/>
</dbReference>
<evidence type="ECO:0000259" key="6">
    <source>
        <dbReference type="PROSITE" id="PS51184"/>
    </source>
</evidence>
<dbReference type="PANTHER" id="PTHR13096">
    <property type="entry name" value="MINA53 MYC INDUCED NUCLEAR ANTIGEN"/>
    <property type="match status" value="1"/>
</dbReference>
<reference evidence="7 8" key="1">
    <citation type="submission" date="2021-01" db="EMBL/GenBank/DDBJ databases">
        <title>Genome sequence of Shewanella schlegeliana JCM 11561.</title>
        <authorList>
            <person name="Zhang H."/>
            <person name="Li C."/>
        </authorList>
    </citation>
    <scope>NUCLEOTIDE SEQUENCE [LARGE SCALE GENOMIC DNA]</scope>
    <source>
        <strain evidence="7 8">JCM 11561</strain>
    </source>
</reference>
<comment type="cofactor">
    <cofactor evidence="1">
        <name>Fe(2+)</name>
        <dbReference type="ChEBI" id="CHEBI:29033"/>
    </cofactor>
</comment>
<evidence type="ECO:0000256" key="2">
    <source>
        <dbReference type="ARBA" id="ARBA00022723"/>
    </source>
</evidence>
<dbReference type="Pfam" id="PF08007">
    <property type="entry name" value="JmjC_2"/>
    <property type="match status" value="1"/>
</dbReference>
<dbReference type="PROSITE" id="PS51184">
    <property type="entry name" value="JMJC"/>
    <property type="match status" value="1"/>
</dbReference>
<gene>
    <name evidence="7" type="ORF">JMA39_11840</name>
</gene>
<sequence>MQLDINGLTPKEFLEQYWQKKPLVIRQGFKNFQDLLSPDEMAGLACDEMVESRRVYREKGEWQAEFGPFESYEHLGETDWTLIVQALNNWVPQAEDLLKCFDFIPRWRLDDVMVSYAVPGGGVGPHIDLYDVFICQGSGRRRWRVGDLGPHKEFAAHPALLHTEAFEPIIDVELLPGDILYLPPGYPHDGVTLEPSMSFSVGYRTASARDMVSALADHLIDNELGTKQITDPDRSLSQHSGLIDEKDLNLIKQQLVDSLDDTLISEFSGRYLTQSKCELDLPEANLGFEVEDIKAIIAEQPLIRLGGLRCLYFAATLGSGVMYINGEQVQFTDGCSEIIETFCNKQMLTLEDIQTWFDDDAVMSQLTQWVNAGYWYFDDLD</sequence>
<dbReference type="InterPro" id="IPR039994">
    <property type="entry name" value="NO66-like"/>
</dbReference>
<dbReference type="InterPro" id="IPR003347">
    <property type="entry name" value="JmjC_dom"/>
</dbReference>
<keyword evidence="3" id="KW-0223">Dioxygenase</keyword>
<proteinExistence type="predicted"/>
<organism evidence="7 8">
    <name type="scientific">Shewanella schlegeliana</name>
    <dbReference type="NCBI Taxonomy" id="190308"/>
    <lineage>
        <taxon>Bacteria</taxon>
        <taxon>Pseudomonadati</taxon>
        <taxon>Pseudomonadota</taxon>
        <taxon>Gammaproteobacteria</taxon>
        <taxon>Alteromonadales</taxon>
        <taxon>Shewanellaceae</taxon>
        <taxon>Shewanella</taxon>
    </lineage>
</organism>
<dbReference type="EMBL" id="JAESVD010000006">
    <property type="protein sequence ID" value="MBL4913811.1"/>
    <property type="molecule type" value="Genomic_DNA"/>
</dbReference>
<dbReference type="SUPFAM" id="SSF51197">
    <property type="entry name" value="Clavaminate synthase-like"/>
    <property type="match status" value="1"/>
</dbReference>
<evidence type="ECO:0000256" key="3">
    <source>
        <dbReference type="ARBA" id="ARBA00022964"/>
    </source>
</evidence>
<dbReference type="InterPro" id="IPR046799">
    <property type="entry name" value="ROXA-like_wH"/>
</dbReference>
<evidence type="ECO:0000313" key="7">
    <source>
        <dbReference type="EMBL" id="MBL4913811.1"/>
    </source>
</evidence>
<dbReference type="Gene3D" id="3.40.366.30">
    <property type="entry name" value="50S ribosomal protein L16 arginine hydroxylase, Chain A, Domain 2"/>
    <property type="match status" value="1"/>
</dbReference>
<accession>A0ABS1SZ62</accession>
<dbReference type="Gene3D" id="2.60.120.650">
    <property type="entry name" value="Cupin"/>
    <property type="match status" value="1"/>
</dbReference>
<evidence type="ECO:0000256" key="4">
    <source>
        <dbReference type="ARBA" id="ARBA00023002"/>
    </source>
</evidence>
<comment type="caution">
    <text evidence="7">The sequence shown here is derived from an EMBL/GenBank/DDBJ whole genome shotgun (WGS) entry which is preliminary data.</text>
</comment>
<evidence type="ECO:0000313" key="8">
    <source>
        <dbReference type="Proteomes" id="UP000604898"/>
    </source>
</evidence>
<dbReference type="Pfam" id="PF20514">
    <property type="entry name" value="WHD_ROXA"/>
    <property type="match status" value="1"/>
</dbReference>
<keyword evidence="8" id="KW-1185">Reference proteome</keyword>
<dbReference type="PANTHER" id="PTHR13096:SF8">
    <property type="entry name" value="RIBOSOMAL OXYGENASE 1"/>
    <property type="match status" value="1"/>
</dbReference>
<dbReference type="SMART" id="SM00558">
    <property type="entry name" value="JmjC"/>
    <property type="match status" value="1"/>
</dbReference>
<keyword evidence="5" id="KW-0408">Iron</keyword>